<dbReference type="EMBL" id="BAAAZC010000031">
    <property type="protein sequence ID" value="GAA3990592.1"/>
    <property type="molecule type" value="Genomic_DNA"/>
</dbReference>
<reference evidence="6" key="1">
    <citation type="journal article" date="2019" name="Int. J. Syst. Evol. Microbiol.">
        <title>The Global Catalogue of Microorganisms (GCM) 10K type strain sequencing project: providing services to taxonomists for standard genome sequencing and annotation.</title>
        <authorList>
            <consortium name="The Broad Institute Genomics Platform"/>
            <consortium name="The Broad Institute Genome Sequencing Center for Infectious Disease"/>
            <person name="Wu L."/>
            <person name="Ma J."/>
        </authorList>
    </citation>
    <scope>NUCLEOTIDE SEQUENCE [LARGE SCALE GENOMIC DNA]</scope>
    <source>
        <strain evidence="6">JCM 16601</strain>
    </source>
</reference>
<protein>
    <recommendedName>
        <fullName evidence="7">Carbonic anhydrase</fullName>
    </recommendedName>
</protein>
<dbReference type="PANTHER" id="PTHR43175:SF3">
    <property type="entry name" value="CARBON DISULFIDE HYDROLASE"/>
    <property type="match status" value="1"/>
</dbReference>
<dbReference type="Proteomes" id="UP001500742">
    <property type="component" value="Unassembled WGS sequence"/>
</dbReference>
<evidence type="ECO:0000313" key="5">
    <source>
        <dbReference type="EMBL" id="GAA3990592.1"/>
    </source>
</evidence>
<evidence type="ECO:0000256" key="1">
    <source>
        <dbReference type="ARBA" id="ARBA00001947"/>
    </source>
</evidence>
<evidence type="ECO:0000313" key="6">
    <source>
        <dbReference type="Proteomes" id="UP001500742"/>
    </source>
</evidence>
<comment type="similarity">
    <text evidence="2">Belongs to the beta-class carbonic anhydrase family.</text>
</comment>
<dbReference type="SMART" id="SM00947">
    <property type="entry name" value="Pro_CA"/>
    <property type="match status" value="1"/>
</dbReference>
<keyword evidence="6" id="KW-1185">Reference proteome</keyword>
<evidence type="ECO:0000256" key="2">
    <source>
        <dbReference type="ARBA" id="ARBA00006217"/>
    </source>
</evidence>
<evidence type="ECO:0008006" key="7">
    <source>
        <dbReference type="Google" id="ProtNLM"/>
    </source>
</evidence>
<evidence type="ECO:0000256" key="3">
    <source>
        <dbReference type="ARBA" id="ARBA00022723"/>
    </source>
</evidence>
<dbReference type="InterPro" id="IPR036874">
    <property type="entry name" value="Carbonic_anhydrase_sf"/>
</dbReference>
<dbReference type="SUPFAM" id="SSF53056">
    <property type="entry name" value="beta-carbonic anhydrase, cab"/>
    <property type="match status" value="1"/>
</dbReference>
<organism evidence="5 6">
    <name type="scientific">Mucilaginibacter dorajii</name>
    <dbReference type="NCBI Taxonomy" id="692994"/>
    <lineage>
        <taxon>Bacteria</taxon>
        <taxon>Pseudomonadati</taxon>
        <taxon>Bacteroidota</taxon>
        <taxon>Sphingobacteriia</taxon>
        <taxon>Sphingobacteriales</taxon>
        <taxon>Sphingobacteriaceae</taxon>
        <taxon>Mucilaginibacter</taxon>
    </lineage>
</organism>
<dbReference type="Gene3D" id="3.40.1050.10">
    <property type="entry name" value="Carbonic anhydrase"/>
    <property type="match status" value="1"/>
</dbReference>
<keyword evidence="3" id="KW-0479">Metal-binding</keyword>
<keyword evidence="4" id="KW-0862">Zinc</keyword>
<dbReference type="InterPro" id="IPR001765">
    <property type="entry name" value="Carbonic_anhydrase"/>
</dbReference>
<gene>
    <name evidence="5" type="ORF">GCM10022210_50300</name>
</gene>
<sequence length="196" mass="22085">MTNFSEHEFRKQPWFDQNNFPGFDQAIPMKSIVIYCFDPRAANIPNAIAAYFGDEVYPGENILDEAGNNVGSTQTLFTLSNAGGRAIGALQSVATMNHLFNNLERLIVVHHSFCGATSFEPNQLIEKFHDHYHADISNMWNHDDLAILDYDKSIRHDVELLRSSPATPKKMKIYGFFYDINSGKLTELLSDIPVAA</sequence>
<comment type="caution">
    <text evidence="5">The sequence shown here is derived from an EMBL/GenBank/DDBJ whole genome shotgun (WGS) entry which is preliminary data.</text>
</comment>
<proteinExistence type="inferred from homology"/>
<dbReference type="PANTHER" id="PTHR43175">
    <property type="entry name" value="CARBONIC ANHYDRASE"/>
    <property type="match status" value="1"/>
</dbReference>
<accession>A0ABP7QZY4</accession>
<dbReference type="RefSeq" id="WP_259086690.1">
    <property type="nucleotide sequence ID" value="NZ_BAAAZC010000031.1"/>
</dbReference>
<name>A0ABP7QZY4_9SPHI</name>
<evidence type="ECO:0000256" key="4">
    <source>
        <dbReference type="ARBA" id="ARBA00022833"/>
    </source>
</evidence>
<comment type="cofactor">
    <cofactor evidence="1">
        <name>Zn(2+)</name>
        <dbReference type="ChEBI" id="CHEBI:29105"/>
    </cofactor>
</comment>